<protein>
    <recommendedName>
        <fullName evidence="6 7">Large ribosomal subunit protein uL22</fullName>
    </recommendedName>
</protein>
<keyword evidence="2 7" id="KW-0699">rRNA-binding</keyword>
<evidence type="ECO:0000256" key="3">
    <source>
        <dbReference type="ARBA" id="ARBA00022884"/>
    </source>
</evidence>
<dbReference type="HAMAP" id="MF_01331_B">
    <property type="entry name" value="Ribosomal_uL22_B"/>
    <property type="match status" value="1"/>
</dbReference>
<sequence length="110" mass="12174">METFAKLRNAKISAQKVRLVVDQIRGLPVENAVDLLRFSNKKAAHIVGKILNSAIANAEHNEGADIDELKVSTAFVDEGPTYKRIQPRAKGRANRILKRTSHISVSVSDR</sequence>
<dbReference type="GO" id="GO:0022625">
    <property type="term" value="C:cytosolic large ribosomal subunit"/>
    <property type="evidence" value="ECO:0007669"/>
    <property type="project" value="TreeGrafter"/>
</dbReference>
<dbReference type="GO" id="GO:0003735">
    <property type="term" value="F:structural constituent of ribosome"/>
    <property type="evidence" value="ECO:0007669"/>
    <property type="project" value="InterPro"/>
</dbReference>
<dbReference type="FunFam" id="3.90.470.10:FF:000001">
    <property type="entry name" value="50S ribosomal protein L22"/>
    <property type="match status" value="1"/>
</dbReference>
<gene>
    <name evidence="7 11" type="primary">rplV</name>
    <name evidence="11" type="ORF">H8D24_01695</name>
</gene>
<dbReference type="SUPFAM" id="SSF54843">
    <property type="entry name" value="Ribosomal protein L22"/>
    <property type="match status" value="1"/>
</dbReference>
<dbReference type="GO" id="GO:0006412">
    <property type="term" value="P:translation"/>
    <property type="evidence" value="ECO:0007669"/>
    <property type="project" value="UniProtKB-UniRule"/>
</dbReference>
<dbReference type="GO" id="GO:0019843">
    <property type="term" value="F:rRNA binding"/>
    <property type="evidence" value="ECO:0007669"/>
    <property type="project" value="UniProtKB-UniRule"/>
</dbReference>
<dbReference type="Gene3D" id="3.90.470.10">
    <property type="entry name" value="Ribosomal protein L22/L17"/>
    <property type="match status" value="1"/>
</dbReference>
<evidence type="ECO:0000313" key="12">
    <source>
        <dbReference type="Proteomes" id="UP000654401"/>
    </source>
</evidence>
<proteinExistence type="inferred from homology"/>
<evidence type="ECO:0000256" key="1">
    <source>
        <dbReference type="ARBA" id="ARBA00009451"/>
    </source>
</evidence>
<dbReference type="InterPro" id="IPR047867">
    <property type="entry name" value="Ribosomal_uL22_bac/org-type"/>
</dbReference>
<dbReference type="InterPro" id="IPR001063">
    <property type="entry name" value="Ribosomal_uL22"/>
</dbReference>
<evidence type="ECO:0000256" key="9">
    <source>
        <dbReference type="RuleBase" id="RU004006"/>
    </source>
</evidence>
<evidence type="ECO:0000313" key="11">
    <source>
        <dbReference type="EMBL" id="MBC8519110.1"/>
    </source>
</evidence>
<evidence type="ECO:0000256" key="5">
    <source>
        <dbReference type="ARBA" id="ARBA00023274"/>
    </source>
</evidence>
<dbReference type="InterPro" id="IPR018260">
    <property type="entry name" value="Ribosomal_uL22_CS"/>
</dbReference>
<evidence type="ECO:0000256" key="6">
    <source>
        <dbReference type="ARBA" id="ARBA00035207"/>
    </source>
</evidence>
<comment type="similarity">
    <text evidence="1 7 8">Belongs to the universal ribosomal protein uL22 family.</text>
</comment>
<organism evidence="11 12">
    <name type="scientific">Candidatus Thiopontia autotrophica</name>
    <dbReference type="NCBI Taxonomy" id="2841688"/>
    <lineage>
        <taxon>Bacteria</taxon>
        <taxon>Pseudomonadati</taxon>
        <taxon>Pseudomonadota</taxon>
        <taxon>Gammaproteobacteria</taxon>
        <taxon>Candidatus Thiopontia</taxon>
    </lineage>
</organism>
<dbReference type="InterPro" id="IPR005727">
    <property type="entry name" value="Ribosomal_uL22_bac/chlpt-type"/>
</dbReference>
<comment type="subunit">
    <text evidence="7 9">Part of the 50S ribosomal subunit.</text>
</comment>
<evidence type="ECO:0000256" key="2">
    <source>
        <dbReference type="ARBA" id="ARBA00022730"/>
    </source>
</evidence>
<evidence type="ECO:0000256" key="7">
    <source>
        <dbReference type="HAMAP-Rule" id="MF_01331"/>
    </source>
</evidence>
<keyword evidence="4 7" id="KW-0689">Ribosomal protein</keyword>
<dbReference type="NCBIfam" id="TIGR01044">
    <property type="entry name" value="rplV_bact"/>
    <property type="match status" value="1"/>
</dbReference>
<comment type="caution">
    <text evidence="11">The sequence shown here is derived from an EMBL/GenBank/DDBJ whole genome shotgun (WGS) entry which is preliminary data.</text>
</comment>
<comment type="function">
    <text evidence="7 10">This protein binds specifically to 23S rRNA; its binding is stimulated by other ribosomal proteins, e.g., L4, L17, and L20. It is important during the early stages of 50S assembly. It makes multiple contacts with different domains of the 23S rRNA in the assembled 50S subunit and ribosome.</text>
</comment>
<dbReference type="PANTHER" id="PTHR13501">
    <property type="entry name" value="CHLOROPLAST 50S RIBOSOMAL PROTEIN L22-RELATED"/>
    <property type="match status" value="1"/>
</dbReference>
<reference evidence="11 12" key="1">
    <citation type="submission" date="2020-08" db="EMBL/GenBank/DDBJ databases">
        <title>Bridging the membrane lipid divide: bacteria of the FCB group superphylum have the potential to synthesize archaeal ether lipids.</title>
        <authorList>
            <person name="Villanueva L."/>
            <person name="Von Meijenfeldt F.A.B."/>
            <person name="Westbye A.B."/>
            <person name="Yadav S."/>
            <person name="Hopmans E.C."/>
            <person name="Dutilh B.E."/>
            <person name="Sinninghe Damste J.S."/>
        </authorList>
    </citation>
    <scope>NUCLEOTIDE SEQUENCE [LARGE SCALE GENOMIC DNA]</scope>
    <source>
        <strain evidence="11">NIOZ-UU100</strain>
    </source>
</reference>
<dbReference type="Pfam" id="PF00237">
    <property type="entry name" value="Ribosomal_L22"/>
    <property type="match status" value="1"/>
</dbReference>
<dbReference type="PROSITE" id="PS00464">
    <property type="entry name" value="RIBOSOMAL_L22"/>
    <property type="match status" value="1"/>
</dbReference>
<evidence type="ECO:0000256" key="8">
    <source>
        <dbReference type="RuleBase" id="RU004005"/>
    </source>
</evidence>
<dbReference type="AlphaFoldDB" id="A0A8J6P465"/>
<evidence type="ECO:0000256" key="4">
    <source>
        <dbReference type="ARBA" id="ARBA00022980"/>
    </source>
</evidence>
<dbReference type="Proteomes" id="UP000654401">
    <property type="component" value="Unassembled WGS sequence"/>
</dbReference>
<dbReference type="PANTHER" id="PTHR13501:SF8">
    <property type="entry name" value="LARGE RIBOSOMAL SUBUNIT PROTEIN UL22M"/>
    <property type="match status" value="1"/>
</dbReference>
<dbReference type="InterPro" id="IPR036394">
    <property type="entry name" value="Ribosomal_uL22_sf"/>
</dbReference>
<keyword evidence="3 7" id="KW-0694">RNA-binding</keyword>
<name>A0A8J6P465_9GAMM</name>
<evidence type="ECO:0000256" key="10">
    <source>
        <dbReference type="RuleBase" id="RU004008"/>
    </source>
</evidence>
<dbReference type="EMBL" id="JACNFK010000015">
    <property type="protein sequence ID" value="MBC8519110.1"/>
    <property type="molecule type" value="Genomic_DNA"/>
</dbReference>
<comment type="function">
    <text evidence="7">The globular domain of the protein is located near the polypeptide exit tunnel on the outside of the subunit, while an extended beta-hairpin is found that lines the wall of the exit tunnel in the center of the 70S ribosome.</text>
</comment>
<keyword evidence="5 7" id="KW-0687">Ribonucleoprotein</keyword>
<dbReference type="CDD" id="cd00336">
    <property type="entry name" value="Ribosomal_L22"/>
    <property type="match status" value="1"/>
</dbReference>
<accession>A0A8J6P465</accession>